<dbReference type="EMBL" id="BNEA01000015">
    <property type="protein sequence ID" value="GHI53055.1"/>
    <property type="molecule type" value="Genomic_DNA"/>
</dbReference>
<protein>
    <submittedName>
        <fullName evidence="2">Uncharacterized protein</fullName>
    </submittedName>
</protein>
<comment type="caution">
    <text evidence="2">The sequence shown here is derived from an EMBL/GenBank/DDBJ whole genome shotgun (WGS) entry which is preliminary data.</text>
</comment>
<sequence length="175" mass="18820">MRRFDQNSGSGSVKQAESPERKQRPPEYTSESYDQSDAEEVVLERDHPHPAVLEGDGVRRPLEVALEGAGAADVRPDGEALVELVVAAHIELAGQWSVGAAGVHHEVELQALCGLSAAGGERHLAGVRYVDVGHRCVLVHFDAAFPDLVEEQLVELLALYLDGVVEDPGGRSAVW</sequence>
<reference evidence="3" key="1">
    <citation type="submission" date="2023-07" db="EMBL/GenBank/DDBJ databases">
        <title>Whole genome shotgun sequence of Streptomyces achromogenes subsp. rubradiris NBRC 14000.</title>
        <authorList>
            <person name="Komaki H."/>
            <person name="Tamura T."/>
        </authorList>
    </citation>
    <scope>NUCLEOTIDE SEQUENCE [LARGE SCALE GENOMIC DNA]</scope>
    <source>
        <strain evidence="3">NBRC 14000</strain>
    </source>
</reference>
<feature type="region of interest" description="Disordered" evidence="1">
    <location>
        <begin position="1"/>
        <end position="42"/>
    </location>
</feature>
<evidence type="ECO:0000256" key="1">
    <source>
        <dbReference type="SAM" id="MobiDB-lite"/>
    </source>
</evidence>
<proteinExistence type="predicted"/>
<organism evidence="2 3">
    <name type="scientific">Streptomyces rubradiris</name>
    <name type="common">Streptomyces achromogenes subsp. rubradiris</name>
    <dbReference type="NCBI Taxonomy" id="285531"/>
    <lineage>
        <taxon>Bacteria</taxon>
        <taxon>Bacillati</taxon>
        <taxon>Actinomycetota</taxon>
        <taxon>Actinomycetes</taxon>
        <taxon>Kitasatosporales</taxon>
        <taxon>Streptomycetaceae</taxon>
        <taxon>Streptomyces</taxon>
    </lineage>
</organism>
<dbReference type="Proteomes" id="UP000646738">
    <property type="component" value="Unassembled WGS sequence"/>
</dbReference>
<keyword evidence="3" id="KW-1185">Reference proteome</keyword>
<gene>
    <name evidence="2" type="ORF">Srubr_29010</name>
</gene>
<accession>A0ABQ3RB49</accession>
<evidence type="ECO:0000313" key="2">
    <source>
        <dbReference type="EMBL" id="GHI53055.1"/>
    </source>
</evidence>
<name>A0ABQ3RB49_STRRR</name>
<feature type="compositionally biased region" description="Polar residues" evidence="1">
    <location>
        <begin position="1"/>
        <end position="15"/>
    </location>
</feature>
<evidence type="ECO:0000313" key="3">
    <source>
        <dbReference type="Proteomes" id="UP000646738"/>
    </source>
</evidence>